<dbReference type="Proteomes" id="UP000465266">
    <property type="component" value="Unassembled WGS sequence"/>
</dbReference>
<sequence length="262" mass="29870">MICWTPANPLFFNTSAQAPSSRGNILTILSWPGADFDGADFEGDKSTDYGSEYDGFDDSEEEEWRRDVESEDLDREQNIEEHEYTISGDTTQTVKIQLFLTDEGMDQSRWMKNFVTECTCNDAAVAIALAQYIHREGMRFEFWEKMEVLSSEMCDVAFQVFDQYGTVKTKYNGHPVQKGTGIWANKLDYGPLFLIKEPYVAALKLHQKGLGQKMVSLLLNKAKHFYLDKKGDGENAYLLYSSSEAFERAWTLHALISPQKNA</sequence>
<evidence type="ECO:0000313" key="1">
    <source>
        <dbReference type="EMBL" id="GFF89405.1"/>
    </source>
</evidence>
<evidence type="ECO:0000313" key="2">
    <source>
        <dbReference type="Proteomes" id="UP000465266"/>
    </source>
</evidence>
<protein>
    <recommendedName>
        <fullName evidence="3">N-acetyltransferase domain-containing protein</fullName>
    </recommendedName>
</protein>
<comment type="caution">
    <text evidence="1">The sequence shown here is derived from an EMBL/GenBank/DDBJ whole genome shotgun (WGS) entry which is preliminary data.</text>
</comment>
<reference evidence="1 2" key="1">
    <citation type="submission" date="2020-01" db="EMBL/GenBank/DDBJ databases">
        <title>Draft genome sequence of Aspergillus udagawae IFM 53868.</title>
        <authorList>
            <person name="Takahashi H."/>
            <person name="Yaguchi T."/>
        </authorList>
    </citation>
    <scope>NUCLEOTIDE SEQUENCE [LARGE SCALE GENOMIC DNA]</scope>
    <source>
        <strain evidence="1 2">IFM 53868</strain>
    </source>
</reference>
<gene>
    <name evidence="1" type="ORF">IFM53868_05827</name>
</gene>
<organism evidence="1 2">
    <name type="scientific">Aspergillus udagawae</name>
    <dbReference type="NCBI Taxonomy" id="91492"/>
    <lineage>
        <taxon>Eukaryota</taxon>
        <taxon>Fungi</taxon>
        <taxon>Dikarya</taxon>
        <taxon>Ascomycota</taxon>
        <taxon>Pezizomycotina</taxon>
        <taxon>Eurotiomycetes</taxon>
        <taxon>Eurotiomycetidae</taxon>
        <taxon>Eurotiales</taxon>
        <taxon>Aspergillaceae</taxon>
        <taxon>Aspergillus</taxon>
        <taxon>Aspergillus subgen. Fumigati</taxon>
    </lineage>
</organism>
<name>A0ABQ1AZG5_9EURO</name>
<proteinExistence type="predicted"/>
<dbReference type="EMBL" id="BLKG01000061">
    <property type="protein sequence ID" value="GFF89405.1"/>
    <property type="molecule type" value="Genomic_DNA"/>
</dbReference>
<accession>A0ABQ1AZG5</accession>
<keyword evidence="2" id="KW-1185">Reference proteome</keyword>
<evidence type="ECO:0008006" key="3">
    <source>
        <dbReference type="Google" id="ProtNLM"/>
    </source>
</evidence>